<dbReference type="InterPro" id="IPR001680">
    <property type="entry name" value="WD40_rpt"/>
</dbReference>
<reference evidence="5 6" key="1">
    <citation type="journal article" date="2020" name="ISME J.">
        <title>Uncovering the hidden diversity of litter-decomposition mechanisms in mushroom-forming fungi.</title>
        <authorList>
            <person name="Floudas D."/>
            <person name="Bentzer J."/>
            <person name="Ahren D."/>
            <person name="Johansson T."/>
            <person name="Persson P."/>
            <person name="Tunlid A."/>
        </authorList>
    </citation>
    <scope>NUCLEOTIDE SEQUENCE [LARGE SCALE GENOMIC DNA]</scope>
    <source>
        <strain evidence="5 6">CBS 291.85</strain>
    </source>
</reference>
<dbReference type="PANTHER" id="PTHR46170:SF1">
    <property type="entry name" value="GATOR COMPLEX PROTEIN WDR59"/>
    <property type="match status" value="1"/>
</dbReference>
<dbReference type="PROSITE" id="PS00678">
    <property type="entry name" value="WD_REPEATS_1"/>
    <property type="match status" value="1"/>
</dbReference>
<dbReference type="SMART" id="SM00320">
    <property type="entry name" value="WD40"/>
    <property type="match status" value="5"/>
</dbReference>
<feature type="region of interest" description="Disordered" evidence="4">
    <location>
        <begin position="1113"/>
        <end position="1174"/>
    </location>
</feature>
<feature type="region of interest" description="Disordered" evidence="4">
    <location>
        <begin position="524"/>
        <end position="545"/>
    </location>
</feature>
<dbReference type="GO" id="GO:0035591">
    <property type="term" value="F:signaling adaptor activity"/>
    <property type="evidence" value="ECO:0007669"/>
    <property type="project" value="TreeGrafter"/>
</dbReference>
<evidence type="ECO:0000313" key="5">
    <source>
        <dbReference type="EMBL" id="KAF5337912.1"/>
    </source>
</evidence>
<feature type="region of interest" description="Disordered" evidence="4">
    <location>
        <begin position="835"/>
        <end position="854"/>
    </location>
</feature>
<dbReference type="GO" id="GO:0034198">
    <property type="term" value="P:cellular response to amino acid starvation"/>
    <property type="evidence" value="ECO:0007669"/>
    <property type="project" value="TreeGrafter"/>
</dbReference>
<keyword evidence="2" id="KW-0677">Repeat</keyword>
<dbReference type="Pfam" id="PF00400">
    <property type="entry name" value="WD40"/>
    <property type="match status" value="1"/>
</dbReference>
<evidence type="ECO:0000256" key="2">
    <source>
        <dbReference type="ARBA" id="ARBA00022737"/>
    </source>
</evidence>
<dbReference type="InterPro" id="IPR049567">
    <property type="entry name" value="WDR59-like"/>
</dbReference>
<feature type="compositionally biased region" description="Basic and acidic residues" evidence="4">
    <location>
        <begin position="841"/>
        <end position="854"/>
    </location>
</feature>
<keyword evidence="1 3" id="KW-0853">WD repeat</keyword>
<evidence type="ECO:0000256" key="1">
    <source>
        <dbReference type="ARBA" id="ARBA00022574"/>
    </source>
</evidence>
<feature type="compositionally biased region" description="Basic residues" evidence="4">
    <location>
        <begin position="1162"/>
        <end position="1174"/>
    </location>
</feature>
<feature type="compositionally biased region" description="Low complexity" evidence="4">
    <location>
        <begin position="1051"/>
        <end position="1068"/>
    </location>
</feature>
<evidence type="ECO:0008006" key="7">
    <source>
        <dbReference type="Google" id="ProtNLM"/>
    </source>
</evidence>
<dbReference type="PANTHER" id="PTHR46170">
    <property type="entry name" value="GATOR COMPLEX PROTEIN WDR59"/>
    <property type="match status" value="1"/>
</dbReference>
<evidence type="ECO:0000313" key="6">
    <source>
        <dbReference type="Proteomes" id="UP000559256"/>
    </source>
</evidence>
<feature type="compositionally biased region" description="Polar residues" evidence="4">
    <location>
        <begin position="1143"/>
        <end position="1160"/>
    </location>
</feature>
<feature type="compositionally biased region" description="Polar residues" evidence="4">
    <location>
        <begin position="1"/>
        <end position="21"/>
    </location>
</feature>
<dbReference type="GO" id="GO:1904263">
    <property type="term" value="P:positive regulation of TORC1 signaling"/>
    <property type="evidence" value="ECO:0007669"/>
    <property type="project" value="TreeGrafter"/>
</dbReference>
<dbReference type="Gene3D" id="2.130.10.10">
    <property type="entry name" value="YVTN repeat-like/Quinoprotein amine dehydrogenase"/>
    <property type="match status" value="1"/>
</dbReference>
<sequence>MNPDITNGNQVDLPIQISSPSQHDRGARKTSLLSARRPPPLQEQPRRRSDESNEVQRSLSMEVPSPEEVEDGGIRTSLEIDMKGLVGDAVGNMSISPASRDVVLAARRGLFIIDLEAPLEVPRFLPQGGTWDVADVQWNPHPSRANYVVSTSSEKLLIWNLDLAGKTSIEHILHSHYRAITDINWHTTECDTVVSTGIDSWVWAWDLRETRKPIFGLCAFNSPGTQVKWNRQDPNILASSHSNRVLIWDRRKGSLPITTLDGHTSRIYGIDWSHTARDEIVTCSLDKTIKLWNTSECSASSSFRAGSISAPPSPICEVRSGAKCTINTNYPVWRARNLPFGRGILSLPQRGETALEMYAISDNQLGGSAAVKTFEGHTDVVKEFVWRRGGYDNGGYQLITWSKDRTLRFWPMDSEALRKVGYIPPARGRSSSSGNSKVRDHTITNTKSFRNLSEAAGFLPLLSAPVGNRAILAEVRAGIPLRRRNDSITNQQPNLALQKTFTLDVHPSSLVSGSTDTIKLSSTLRPFGPLSATGGTMSRGAAGNKSRANVDALSWLSSVKVGEGRRGSSSGPQSRADSGETSRKNSKDAGKGESEEVIGEKNKRSESRALLPMEDRDTNQMLQDEITSVLNKLASSKVKLEKHDLTKKRTCTLGLQVPWGANSTIFLRITFTFPRDYPHASYPDGIPTVNLEHTPLISIQDRAFILRRLRTIRETRRPCLEACLRFLLYRNEDEKADILLDSESSSDEDEPGTKKEKEITVSLLRNNKNLAEPRTSQGSFGPNGKAPPRLVQNVIHTLSISSAKNSEPSPVVGDEPIPRLFQSPSLVNEAIRRLSQAASDRPPKPVDNKRPESGDHISRIMTNLLTFPHHRLRRESESVRSENANNQMAMVAPRRSTVAISNTTTITGGDRRVAVDYVFISHDILSLCAMNASVATSHGRYDHERLFKALGALLGTGATSAPSTNLLTKQMLQQIISTLRAQKDVQMLAMVAVIVMQRFPNYPPSQSISQVHSPGSNRLPSAIHTPKSLHSDYFGMTKSYEPPLSPTSRMPSSPQPISTSTSSKGSWSSLFNSGAMRQIMSGMQDTLKDGLINPTEIAPTAIPGKWIAVPRSDKIIRGPDSPLPRQRTPWKDSLPSTPAGVSKSWNETSMTSPNNPSFSSAGHRKSSFLHRNSSHRKPIKEKWAVVFRPVPEEESNEPMISDEERDLLIRHVHFYAEILFRWQLTNKRLELLKSVSAVDTHHPDTFSAIGKWIFPFHSSS</sequence>
<feature type="compositionally biased region" description="Low complexity" evidence="4">
    <location>
        <begin position="561"/>
        <end position="575"/>
    </location>
</feature>
<dbReference type="InterPro" id="IPR019775">
    <property type="entry name" value="WD40_repeat_CS"/>
</dbReference>
<dbReference type="InterPro" id="IPR015943">
    <property type="entry name" value="WD40/YVTN_repeat-like_dom_sf"/>
</dbReference>
<accession>A0A8H5CCA8</accession>
<dbReference type="PROSITE" id="PS50294">
    <property type="entry name" value="WD_REPEATS_REGION"/>
    <property type="match status" value="1"/>
</dbReference>
<dbReference type="EMBL" id="JAACJM010000203">
    <property type="protein sequence ID" value="KAF5337912.1"/>
    <property type="molecule type" value="Genomic_DNA"/>
</dbReference>
<dbReference type="GO" id="GO:0005774">
    <property type="term" value="C:vacuolar membrane"/>
    <property type="evidence" value="ECO:0007669"/>
    <property type="project" value="TreeGrafter"/>
</dbReference>
<feature type="compositionally biased region" description="Basic and acidic residues" evidence="4">
    <location>
        <begin position="577"/>
        <end position="617"/>
    </location>
</feature>
<evidence type="ECO:0000256" key="3">
    <source>
        <dbReference type="PROSITE-ProRule" id="PRU00221"/>
    </source>
</evidence>
<feature type="region of interest" description="Disordered" evidence="4">
    <location>
        <begin position="561"/>
        <end position="617"/>
    </location>
</feature>
<dbReference type="InterPro" id="IPR036322">
    <property type="entry name" value="WD40_repeat_dom_sf"/>
</dbReference>
<feature type="compositionally biased region" description="Polar residues" evidence="4">
    <location>
        <begin position="764"/>
        <end position="780"/>
    </location>
</feature>
<proteinExistence type="predicted"/>
<feature type="region of interest" description="Disordered" evidence="4">
    <location>
        <begin position="764"/>
        <end position="789"/>
    </location>
</feature>
<dbReference type="OrthoDB" id="311712at2759"/>
<feature type="region of interest" description="Disordered" evidence="4">
    <location>
        <begin position="1037"/>
        <end position="1068"/>
    </location>
</feature>
<feature type="repeat" description="WD" evidence="3">
    <location>
        <begin position="260"/>
        <end position="302"/>
    </location>
</feature>
<keyword evidence="6" id="KW-1185">Reference proteome</keyword>
<dbReference type="GO" id="GO:0035859">
    <property type="term" value="C:Seh1-associated complex"/>
    <property type="evidence" value="ECO:0007669"/>
    <property type="project" value="TreeGrafter"/>
</dbReference>
<dbReference type="PROSITE" id="PS50082">
    <property type="entry name" value="WD_REPEATS_2"/>
    <property type="match status" value="1"/>
</dbReference>
<feature type="region of interest" description="Disordered" evidence="4">
    <location>
        <begin position="1"/>
        <end position="71"/>
    </location>
</feature>
<dbReference type="Proteomes" id="UP000559256">
    <property type="component" value="Unassembled WGS sequence"/>
</dbReference>
<name>A0A8H5CCA8_9AGAR</name>
<feature type="region of interest" description="Disordered" evidence="4">
    <location>
        <begin position="740"/>
        <end position="759"/>
    </location>
</feature>
<evidence type="ECO:0000256" key="4">
    <source>
        <dbReference type="SAM" id="MobiDB-lite"/>
    </source>
</evidence>
<dbReference type="AlphaFoldDB" id="A0A8H5CCA8"/>
<protein>
    <recommendedName>
        <fullName evidence="7">RWD domain-containing protein</fullName>
    </recommendedName>
</protein>
<dbReference type="SUPFAM" id="SSF50978">
    <property type="entry name" value="WD40 repeat-like"/>
    <property type="match status" value="1"/>
</dbReference>
<gene>
    <name evidence="5" type="ORF">D9758_013131</name>
</gene>
<comment type="caution">
    <text evidence="5">The sequence shown here is derived from an EMBL/GenBank/DDBJ whole genome shotgun (WGS) entry which is preliminary data.</text>
</comment>
<organism evidence="5 6">
    <name type="scientific">Tetrapyrgos nigripes</name>
    <dbReference type="NCBI Taxonomy" id="182062"/>
    <lineage>
        <taxon>Eukaryota</taxon>
        <taxon>Fungi</taxon>
        <taxon>Dikarya</taxon>
        <taxon>Basidiomycota</taxon>
        <taxon>Agaricomycotina</taxon>
        <taxon>Agaricomycetes</taxon>
        <taxon>Agaricomycetidae</taxon>
        <taxon>Agaricales</taxon>
        <taxon>Marasmiineae</taxon>
        <taxon>Marasmiaceae</taxon>
        <taxon>Tetrapyrgos</taxon>
    </lineage>
</organism>